<accession>A0A6J6QF19</accession>
<dbReference type="InterPro" id="IPR016181">
    <property type="entry name" value="Acyl_CoA_acyltransferase"/>
</dbReference>
<dbReference type="CDD" id="cd04301">
    <property type="entry name" value="NAT_SF"/>
    <property type="match status" value="1"/>
</dbReference>
<dbReference type="Pfam" id="PF13480">
    <property type="entry name" value="Acetyltransf_6"/>
    <property type="match status" value="1"/>
</dbReference>
<gene>
    <name evidence="2" type="ORF">UFOPK2399_01962</name>
</gene>
<dbReference type="AlphaFoldDB" id="A0A6J6QF19"/>
<reference evidence="2" key="1">
    <citation type="submission" date="2020-05" db="EMBL/GenBank/DDBJ databases">
        <authorList>
            <person name="Chiriac C."/>
            <person name="Salcher M."/>
            <person name="Ghai R."/>
            <person name="Kavagutti S V."/>
        </authorList>
    </citation>
    <scope>NUCLEOTIDE SEQUENCE</scope>
</reference>
<dbReference type="InterPro" id="IPR038740">
    <property type="entry name" value="BioF2-like_GNAT_dom"/>
</dbReference>
<dbReference type="GO" id="GO:0016747">
    <property type="term" value="F:acyltransferase activity, transferring groups other than amino-acyl groups"/>
    <property type="evidence" value="ECO:0007669"/>
    <property type="project" value="InterPro"/>
</dbReference>
<proteinExistence type="predicted"/>
<feature type="domain" description="N-acetyltransferase" evidence="1">
    <location>
        <begin position="114"/>
        <end position="253"/>
    </location>
</feature>
<name>A0A6J6QF19_9ZZZZ</name>
<sequence>MADPTRIAENPGRWLPDDGQTAIVERQGFDFVTFGKSAAIGSINLTPDEVAGAVADARTLLRERGLDKVTWWVGPSAAPPDLEERLLAEGLTLDDEPNLTLLSLDHPPEAESGLEVRRVTSRDELIAALALESEAFGNSPEETAERVSRGGAAWERLKDDETVEHFVAYLDGRPVAFGRGVFTPEGGLLLGGATLPDARGHGAYTALVWARWEEAVRRGTPRLVVAAGPMSGPILERLGFAPKGTVRLIVDRL</sequence>
<dbReference type="InterPro" id="IPR000182">
    <property type="entry name" value="GNAT_dom"/>
</dbReference>
<dbReference type="SUPFAM" id="SSF55729">
    <property type="entry name" value="Acyl-CoA N-acyltransferases (Nat)"/>
    <property type="match status" value="1"/>
</dbReference>
<protein>
    <submittedName>
        <fullName evidence="2">Unannotated protein</fullName>
    </submittedName>
</protein>
<evidence type="ECO:0000259" key="1">
    <source>
        <dbReference type="PROSITE" id="PS51186"/>
    </source>
</evidence>
<evidence type="ECO:0000313" key="2">
    <source>
        <dbReference type="EMBL" id="CAB4710441.1"/>
    </source>
</evidence>
<organism evidence="2">
    <name type="scientific">freshwater metagenome</name>
    <dbReference type="NCBI Taxonomy" id="449393"/>
    <lineage>
        <taxon>unclassified sequences</taxon>
        <taxon>metagenomes</taxon>
        <taxon>ecological metagenomes</taxon>
    </lineage>
</organism>
<dbReference type="Gene3D" id="3.40.630.30">
    <property type="match status" value="1"/>
</dbReference>
<dbReference type="PROSITE" id="PS51186">
    <property type="entry name" value="GNAT"/>
    <property type="match status" value="1"/>
</dbReference>
<dbReference type="EMBL" id="CAEZXP010000011">
    <property type="protein sequence ID" value="CAB4710441.1"/>
    <property type="molecule type" value="Genomic_DNA"/>
</dbReference>